<dbReference type="EMBL" id="JAENIJ010000011">
    <property type="protein sequence ID" value="MBK1882485.1"/>
    <property type="molecule type" value="Genomic_DNA"/>
</dbReference>
<reference evidence="4" key="1">
    <citation type="submission" date="2021-01" db="EMBL/GenBank/DDBJ databases">
        <title>Modified the classification status of verrucomicrobia.</title>
        <authorList>
            <person name="Feng X."/>
        </authorList>
    </citation>
    <scope>NUCLEOTIDE SEQUENCE</scope>
    <source>
        <strain evidence="4">KCTC 22041</strain>
    </source>
</reference>
<dbReference type="RefSeq" id="WP_200269669.1">
    <property type="nucleotide sequence ID" value="NZ_JAENIJ010000011.1"/>
</dbReference>
<dbReference type="InterPro" id="IPR001296">
    <property type="entry name" value="Glyco_trans_1"/>
</dbReference>
<dbReference type="GO" id="GO:0016757">
    <property type="term" value="F:glycosyltransferase activity"/>
    <property type="evidence" value="ECO:0007669"/>
    <property type="project" value="InterPro"/>
</dbReference>
<sequence length="377" mass="41882">MITPESQPNKTDIGWIPAHPSYGGVSMRRFWQALHDCQKSDDRYRIHSVITPSDITLPRGLRGSALRYWHRNYGYPAIIKRKFKGTIAHVLDHSWADMLASIPKDIPKVVTVHDLIPLRYPDQLGPAQIERFRSWVLAAKLADFLIAVSAYTKSEIETLLGIPPEKIIIVHGGVEMPLNCCEKIHLPQIVEKPNPFIIGSIGSILGRKNLTIFPAALAHLKARIKRPIVLLRAGSPLPPSLANEIRHEIGANNLIELGRISDADILRFYATLDVLVIPSLYEGFGLPVLEGMAAKVPVVSSHATSLPEVGGDLAFYFDPASPEELATVLARLSTEGVPERQIDAAHERAEQFSWRNSLEGIFRVYDNALFKNGAVKR</sequence>
<evidence type="ECO:0000313" key="4">
    <source>
        <dbReference type="EMBL" id="MBK1882485.1"/>
    </source>
</evidence>
<dbReference type="Pfam" id="PF00534">
    <property type="entry name" value="Glycos_transf_1"/>
    <property type="match status" value="1"/>
</dbReference>
<dbReference type="CDD" id="cd03809">
    <property type="entry name" value="GT4_MtfB-like"/>
    <property type="match status" value="1"/>
</dbReference>
<proteinExistence type="predicted"/>
<evidence type="ECO:0000313" key="5">
    <source>
        <dbReference type="Proteomes" id="UP000603141"/>
    </source>
</evidence>
<dbReference type="Pfam" id="PF13439">
    <property type="entry name" value="Glyco_transf_4"/>
    <property type="match status" value="1"/>
</dbReference>
<protein>
    <submittedName>
        <fullName evidence="4">Glycosyltransferase family 4 protein</fullName>
    </submittedName>
</protein>
<dbReference type="InterPro" id="IPR028098">
    <property type="entry name" value="Glyco_trans_4-like_N"/>
</dbReference>
<evidence type="ECO:0000259" key="2">
    <source>
        <dbReference type="Pfam" id="PF00534"/>
    </source>
</evidence>
<dbReference type="PANTHER" id="PTHR46401:SF2">
    <property type="entry name" value="GLYCOSYLTRANSFERASE WBBK-RELATED"/>
    <property type="match status" value="1"/>
</dbReference>
<dbReference type="Gene3D" id="3.40.50.2000">
    <property type="entry name" value="Glycogen Phosphorylase B"/>
    <property type="match status" value="2"/>
</dbReference>
<evidence type="ECO:0000256" key="1">
    <source>
        <dbReference type="ARBA" id="ARBA00022679"/>
    </source>
</evidence>
<evidence type="ECO:0000259" key="3">
    <source>
        <dbReference type="Pfam" id="PF13439"/>
    </source>
</evidence>
<gene>
    <name evidence="4" type="ORF">JIN85_08665</name>
</gene>
<feature type="domain" description="Glycosyl transferase family 1" evidence="2">
    <location>
        <begin position="188"/>
        <end position="336"/>
    </location>
</feature>
<name>A0A934VVR5_9BACT</name>
<keyword evidence="5" id="KW-1185">Reference proteome</keyword>
<organism evidence="4 5">
    <name type="scientific">Luteolibacter pohnpeiensis</name>
    <dbReference type="NCBI Taxonomy" id="454153"/>
    <lineage>
        <taxon>Bacteria</taxon>
        <taxon>Pseudomonadati</taxon>
        <taxon>Verrucomicrobiota</taxon>
        <taxon>Verrucomicrobiia</taxon>
        <taxon>Verrucomicrobiales</taxon>
        <taxon>Verrucomicrobiaceae</taxon>
        <taxon>Luteolibacter</taxon>
    </lineage>
</organism>
<dbReference type="Proteomes" id="UP000603141">
    <property type="component" value="Unassembled WGS sequence"/>
</dbReference>
<dbReference type="SUPFAM" id="SSF53756">
    <property type="entry name" value="UDP-Glycosyltransferase/glycogen phosphorylase"/>
    <property type="match status" value="1"/>
</dbReference>
<dbReference type="AlphaFoldDB" id="A0A934VVR5"/>
<dbReference type="PANTHER" id="PTHR46401">
    <property type="entry name" value="GLYCOSYLTRANSFERASE WBBK-RELATED"/>
    <property type="match status" value="1"/>
</dbReference>
<comment type="caution">
    <text evidence="4">The sequence shown here is derived from an EMBL/GenBank/DDBJ whole genome shotgun (WGS) entry which is preliminary data.</text>
</comment>
<feature type="domain" description="Glycosyltransferase subfamily 4-like N-terminal" evidence="3">
    <location>
        <begin position="64"/>
        <end position="175"/>
    </location>
</feature>
<accession>A0A934VVR5</accession>
<keyword evidence="1" id="KW-0808">Transferase</keyword>